<dbReference type="PANTHER" id="PTHR12652">
    <property type="entry name" value="PEROXISOMAL BIOGENESIS FACTOR 11"/>
    <property type="match status" value="1"/>
</dbReference>
<dbReference type="OrthoDB" id="411017at2759"/>
<gene>
    <name evidence="7" type="primary">Aste57867_15481</name>
    <name evidence="6" type="ORF">As57867_015425</name>
    <name evidence="7" type="ORF">ASTE57867_15481</name>
</gene>
<evidence type="ECO:0000313" key="8">
    <source>
        <dbReference type="Proteomes" id="UP000332933"/>
    </source>
</evidence>
<accession>A0A485L3H7</accession>
<dbReference type="InterPro" id="IPR008733">
    <property type="entry name" value="PEX11"/>
</dbReference>
<reference evidence="6" key="2">
    <citation type="submission" date="2019-06" db="EMBL/GenBank/DDBJ databases">
        <title>Genomics analysis of Aphanomyces spp. identifies a new class of oomycete effector associated with host adaptation.</title>
        <authorList>
            <person name="Gaulin E."/>
        </authorList>
    </citation>
    <scope>NUCLEOTIDE SEQUENCE</scope>
    <source>
        <strain evidence="6">CBS 578.67</strain>
    </source>
</reference>
<evidence type="ECO:0000313" key="6">
    <source>
        <dbReference type="EMBL" id="KAF0693616.1"/>
    </source>
</evidence>
<evidence type="ECO:0000256" key="3">
    <source>
        <dbReference type="ARBA" id="ARBA00023140"/>
    </source>
</evidence>
<evidence type="ECO:0000313" key="7">
    <source>
        <dbReference type="EMBL" id="VFT92283.1"/>
    </source>
</evidence>
<comment type="subcellular location">
    <subcellularLocation>
        <location evidence="4">Peroxisome membrane</location>
    </subcellularLocation>
</comment>
<dbReference type="EMBL" id="VJMH01005679">
    <property type="protein sequence ID" value="KAF0693616.1"/>
    <property type="molecule type" value="Genomic_DNA"/>
</dbReference>
<protein>
    <submittedName>
        <fullName evidence="7">Aste57867_15481 protein</fullName>
    </submittedName>
</protein>
<organism evidence="7 8">
    <name type="scientific">Aphanomyces stellatus</name>
    <dbReference type="NCBI Taxonomy" id="120398"/>
    <lineage>
        <taxon>Eukaryota</taxon>
        <taxon>Sar</taxon>
        <taxon>Stramenopiles</taxon>
        <taxon>Oomycota</taxon>
        <taxon>Saprolegniomycetes</taxon>
        <taxon>Saprolegniales</taxon>
        <taxon>Verrucalvaceae</taxon>
        <taxon>Aphanomyces</taxon>
    </lineage>
</organism>
<keyword evidence="8" id="KW-1185">Reference proteome</keyword>
<evidence type="ECO:0000256" key="1">
    <source>
        <dbReference type="ARBA" id="ARBA00022593"/>
    </source>
</evidence>
<dbReference type="PANTHER" id="PTHR12652:SF50">
    <property type="entry name" value="PEROXIN 11"/>
    <property type="match status" value="1"/>
</dbReference>
<dbReference type="Proteomes" id="UP000332933">
    <property type="component" value="Unassembled WGS sequence"/>
</dbReference>
<keyword evidence="5" id="KW-0812">Transmembrane</keyword>
<dbReference type="Pfam" id="PF05648">
    <property type="entry name" value="PEX11"/>
    <property type="match status" value="1"/>
</dbReference>
<keyword evidence="2 5" id="KW-0472">Membrane</keyword>
<evidence type="ECO:0000256" key="2">
    <source>
        <dbReference type="ARBA" id="ARBA00023136"/>
    </source>
</evidence>
<feature type="transmembrane region" description="Helical" evidence="5">
    <location>
        <begin position="209"/>
        <end position="227"/>
    </location>
</feature>
<keyword evidence="3" id="KW-0576">Peroxisome</keyword>
<proteinExistence type="predicted"/>
<dbReference type="AlphaFoldDB" id="A0A485L3H7"/>
<keyword evidence="5" id="KW-1133">Transmembrane helix</keyword>
<name>A0A485L3H7_9STRA</name>
<evidence type="ECO:0000256" key="5">
    <source>
        <dbReference type="SAM" id="Phobius"/>
    </source>
</evidence>
<reference evidence="7 8" key="1">
    <citation type="submission" date="2019-03" db="EMBL/GenBank/DDBJ databases">
        <authorList>
            <person name="Gaulin E."/>
            <person name="Dumas B."/>
        </authorList>
    </citation>
    <scope>NUCLEOTIDE SEQUENCE [LARGE SCALE GENOMIC DNA]</scope>
    <source>
        <strain evidence="7">CBS 568.67</strain>
    </source>
</reference>
<keyword evidence="1" id="KW-0962">Peroxisome biogenesis</keyword>
<dbReference type="GO" id="GO:0016559">
    <property type="term" value="P:peroxisome fission"/>
    <property type="evidence" value="ECO:0007669"/>
    <property type="project" value="InterPro"/>
</dbReference>
<evidence type="ECO:0000256" key="4">
    <source>
        <dbReference type="ARBA" id="ARBA00046271"/>
    </source>
</evidence>
<dbReference type="GO" id="GO:0005778">
    <property type="term" value="C:peroxisomal membrane"/>
    <property type="evidence" value="ECO:0007669"/>
    <property type="project" value="UniProtKB-SubCell"/>
</dbReference>
<dbReference type="EMBL" id="CAADRA010005700">
    <property type="protein sequence ID" value="VFT92283.1"/>
    <property type="molecule type" value="Genomic_DNA"/>
</dbReference>
<sequence>MERFLALSSELEGRDKLTKFCQYSSRGLAFVVLSTDPKSVLGQRLTALYKATQAARKAFRVGKSLNCFPKIDATLNNKTLASKDQSLMFVQDVGMCCFFLFDNIQFFANAKVLPFDSARAGENGGYFWFCANVAGFILAYEALQKEAEKEAELLKGGETNAQAQLQALRDVRFKKSLTLLKVTCDLIVSCNTAGVRIPERLFGRKLNDGVIGALGCVSAAVVLHNLWGKRK</sequence>